<accession>A0A917DKS8</accession>
<reference evidence="3" key="2">
    <citation type="submission" date="2020-09" db="EMBL/GenBank/DDBJ databases">
        <authorList>
            <person name="Sun Q."/>
            <person name="Zhou Y."/>
        </authorList>
    </citation>
    <scope>NUCLEOTIDE SEQUENCE</scope>
    <source>
        <strain evidence="3">CGMCC 1.15958</strain>
    </source>
</reference>
<reference evidence="3" key="1">
    <citation type="journal article" date="2014" name="Int. J. Syst. Evol. Microbiol.">
        <title>Complete genome sequence of Corynebacterium casei LMG S-19264T (=DSM 44701T), isolated from a smear-ripened cheese.</title>
        <authorList>
            <consortium name="US DOE Joint Genome Institute (JGI-PGF)"/>
            <person name="Walter F."/>
            <person name="Albersmeier A."/>
            <person name="Kalinowski J."/>
            <person name="Ruckert C."/>
        </authorList>
    </citation>
    <scope>NUCLEOTIDE SEQUENCE</scope>
    <source>
        <strain evidence="3">CGMCC 1.15958</strain>
    </source>
</reference>
<dbReference type="Proteomes" id="UP000609064">
    <property type="component" value="Unassembled WGS sequence"/>
</dbReference>
<comment type="caution">
    <text evidence="3">The sequence shown here is derived from an EMBL/GenBank/DDBJ whole genome shotgun (WGS) entry which is preliminary data.</text>
</comment>
<evidence type="ECO:0000259" key="2">
    <source>
        <dbReference type="Pfam" id="PF19081"/>
    </source>
</evidence>
<dbReference type="NCBIfam" id="NF041518">
    <property type="entry name" value="choice_anch_Q"/>
    <property type="match status" value="1"/>
</dbReference>
<sequence>MKKTLLISYLIFVCAFANIVNAQQEVTATTAQNGDSKNTTPQGPPEVITGTLIRISPKLSDLKPVLLDASTKPFGEEEQELRQRVNKNARIFNGDPNAIIIDKNVQTKLNSTLSPTINAVIQSFDGNGQAENTSRGFGLLVPPDPVVTVGPNHVVQMINLVHRVYNKSGTPLTSPLKFSEIAGTATNAGDPITLYDQIADRWVLMQFSSILTNGQESLIFCISQTNDPTGAYYVYEFKTVGFLPDYPHMGVWSNSYTLATHNFNTNGSGYQSQGYWAFDRKKMLNGDPTANAILFRDAGSFGYLPASIEGFKIPDLSAMPTFVNYDLTNQLKIRTLTPNFSNIGASVLSPATSLPVATFNPTVSTVPQNSPGVNLDALGGRMMSRIIYRKFDTYESMVLNHTVDADPTTAFQAAPRWYELTRPNSASPWVVNQQSTFAPSAVHRWMACAGIDQRGNIALGYSRSSSTNNADIYWAERKKADALSTLSTEQVFHAAGGVQQSTSGRWGDYSAMVIDPTDEETMWYTGEYYATTSDRGFSTRIGSFKIVDPLTSPTVHFAKGGTIARQIESITPAVGLPNFPFKDYSITIQIDNAPSQPVNITLSKTGTATEGTDYNILNASALVLNGTTLSQSFTLRVYDDGQFDEPNEFIDFAYTLNVNGGNAVAGAYNQLHRVTIIGKPICPAPMVNYTCSGQVATLTAVCGKGTPTWYDATGTNVLFTGSPYTTPTLAGPTSYQVKCAGNDCGLFPYKVTVFPTRIYVKNNATGSNTGADWNNAYAELYSALNVACSSGITEVWVAKGTYRPTYCTTCDLSDAARNGSLNIPSGIKVYGGFAGNEVNLTDRNLALVHTTNLTTLSGDLKENDGANFTNADDNTKTIVKFNGSNANTLIDGFTIKGGNGVSEGGGINISGGSSPQITNCIITENNASGILIDQQSTSLGTSGVGITVTTFAGQTFTPSVSGTLTKADINLFCSGCTGTIPNLTLSVRATSAGLPTGADLATATITGFNSGSSAYYSTTFSSPASLVAGTQYALIIRPTTNPSPGTYALTRSGTSTAGADVYAGGTRVSGATSGTVWSIPLTGGVSTDAGFHVYMASNAANGGGIQNNGTLTLTNSVLSKNASTFNGGAIYNANTLSVINATLNANTATSGGAIFNNGASALATISNTIAFGNTNSFANAGGGSATASFSLFDNMTNVTDGGNNIITAVSPFISASDLHLAANSQAINAGTNTNAPSKDADGFVRQLTVANPADIGAYEYPCLTLLPLMSPANDYTAGVTVNNASSTNGKITATNKITGTANVSYLAKAIELNPGFKVDNSAVFSAQTGGCI</sequence>
<dbReference type="Pfam" id="PF19081">
    <property type="entry name" value="Ig_7"/>
    <property type="match status" value="1"/>
</dbReference>
<dbReference type="Gene3D" id="2.60.40.2030">
    <property type="match status" value="1"/>
</dbReference>
<dbReference type="InterPro" id="IPR038081">
    <property type="entry name" value="CalX-like_sf"/>
</dbReference>
<dbReference type="RefSeq" id="WP_188764806.1">
    <property type="nucleotide sequence ID" value="NZ_BMKK01000002.1"/>
</dbReference>
<keyword evidence="4" id="KW-1185">Reference proteome</keyword>
<evidence type="ECO:0000256" key="1">
    <source>
        <dbReference type="SAM" id="SignalP"/>
    </source>
</evidence>
<dbReference type="SUPFAM" id="SSF51126">
    <property type="entry name" value="Pectin lyase-like"/>
    <property type="match status" value="1"/>
</dbReference>
<organism evidence="3 4">
    <name type="scientific">Emticicia aquatilis</name>
    <dbReference type="NCBI Taxonomy" id="1537369"/>
    <lineage>
        <taxon>Bacteria</taxon>
        <taxon>Pseudomonadati</taxon>
        <taxon>Bacteroidota</taxon>
        <taxon>Cytophagia</taxon>
        <taxon>Cytophagales</taxon>
        <taxon>Leadbetterellaceae</taxon>
        <taxon>Emticicia</taxon>
    </lineage>
</organism>
<dbReference type="NCBIfam" id="NF045639">
    <property type="entry name" value="GCX_COOH"/>
    <property type="match status" value="1"/>
</dbReference>
<dbReference type="InterPro" id="IPR044023">
    <property type="entry name" value="Ig_7"/>
</dbReference>
<keyword evidence="1" id="KW-0732">Signal</keyword>
<gene>
    <name evidence="3" type="ORF">GCM10011514_08580</name>
</gene>
<dbReference type="EMBL" id="BMKK01000002">
    <property type="protein sequence ID" value="GGD46866.1"/>
    <property type="molecule type" value="Genomic_DNA"/>
</dbReference>
<evidence type="ECO:0000313" key="4">
    <source>
        <dbReference type="Proteomes" id="UP000609064"/>
    </source>
</evidence>
<protein>
    <recommendedName>
        <fullName evidence="2">Ig-like domain-containing protein</fullName>
    </recommendedName>
</protein>
<dbReference type="InterPro" id="IPR059226">
    <property type="entry name" value="Choice_anch_Q_dom"/>
</dbReference>
<feature type="signal peptide" evidence="1">
    <location>
        <begin position="1"/>
        <end position="22"/>
    </location>
</feature>
<evidence type="ECO:0000313" key="3">
    <source>
        <dbReference type="EMBL" id="GGD46866.1"/>
    </source>
</evidence>
<dbReference type="InterPro" id="IPR055015">
    <property type="entry name" value="GCX_COOH"/>
</dbReference>
<feature type="chain" id="PRO_5038126547" description="Ig-like domain-containing protein" evidence="1">
    <location>
        <begin position="23"/>
        <end position="1332"/>
    </location>
</feature>
<proteinExistence type="predicted"/>
<dbReference type="InterPro" id="IPR011050">
    <property type="entry name" value="Pectin_lyase_fold/virulence"/>
</dbReference>
<name>A0A917DKS8_9BACT</name>
<feature type="domain" description="Ig-like" evidence="2">
    <location>
        <begin position="688"/>
        <end position="755"/>
    </location>
</feature>